<dbReference type="Pfam" id="PF03107">
    <property type="entry name" value="C1_2"/>
    <property type="match status" value="1"/>
</dbReference>
<protein>
    <submittedName>
        <fullName evidence="4">Uncharacterized protein</fullName>
    </submittedName>
</protein>
<proteinExistence type="predicted"/>
<keyword evidence="1" id="KW-0677">Repeat</keyword>
<organism evidence="5">
    <name type="scientific">Arabidopsis lyrata subsp. lyrata</name>
    <name type="common">Lyre-leaved rock-cress</name>
    <dbReference type="NCBI Taxonomy" id="81972"/>
    <lineage>
        <taxon>Eukaryota</taxon>
        <taxon>Viridiplantae</taxon>
        <taxon>Streptophyta</taxon>
        <taxon>Embryophyta</taxon>
        <taxon>Tracheophyta</taxon>
        <taxon>Spermatophyta</taxon>
        <taxon>Magnoliopsida</taxon>
        <taxon>eudicotyledons</taxon>
        <taxon>Gunneridae</taxon>
        <taxon>Pentapetalae</taxon>
        <taxon>rosids</taxon>
        <taxon>malvids</taxon>
        <taxon>Brassicales</taxon>
        <taxon>Brassicaceae</taxon>
        <taxon>Camelineae</taxon>
        <taxon>Arabidopsis</taxon>
    </lineage>
</organism>
<reference evidence="5" key="1">
    <citation type="journal article" date="2011" name="Nat. Genet.">
        <title>The Arabidopsis lyrata genome sequence and the basis of rapid genome size change.</title>
        <authorList>
            <person name="Hu T.T."/>
            <person name="Pattyn P."/>
            <person name="Bakker E.G."/>
            <person name="Cao J."/>
            <person name="Cheng J.-F."/>
            <person name="Clark R.M."/>
            <person name="Fahlgren N."/>
            <person name="Fawcett J.A."/>
            <person name="Grimwood J."/>
            <person name="Gundlach H."/>
            <person name="Haberer G."/>
            <person name="Hollister J.D."/>
            <person name="Ossowski S."/>
            <person name="Ottilar R.P."/>
            <person name="Salamov A.A."/>
            <person name="Schneeberger K."/>
            <person name="Spannagl M."/>
            <person name="Wang X."/>
            <person name="Yang L."/>
            <person name="Nasrallah M.E."/>
            <person name="Bergelson J."/>
            <person name="Carrington J.C."/>
            <person name="Gaut B.S."/>
            <person name="Schmutz J."/>
            <person name="Mayer K.F.X."/>
            <person name="Van de Peer Y."/>
            <person name="Grigoriev I.V."/>
            <person name="Nordborg M."/>
            <person name="Weigel D."/>
            <person name="Guo Y.-L."/>
        </authorList>
    </citation>
    <scope>NUCLEOTIDE SEQUENCE [LARGE SCALE GENOMIC DNA]</scope>
    <source>
        <strain evidence="5">cv. MN47</strain>
    </source>
</reference>
<dbReference type="InterPro" id="IPR046349">
    <property type="entry name" value="C1-like_sf"/>
</dbReference>
<dbReference type="PANTHER" id="PTHR32410">
    <property type="entry name" value="CYSTEINE/HISTIDINE-RICH C1 DOMAIN FAMILY PROTEIN"/>
    <property type="match status" value="1"/>
</dbReference>
<dbReference type="Pfam" id="PF22926">
    <property type="entry name" value="C1-like_CT"/>
    <property type="match status" value="1"/>
</dbReference>
<dbReference type="Proteomes" id="UP000008694">
    <property type="component" value="Unassembled WGS sequence"/>
</dbReference>
<feature type="domain" description="DC1-like C-terminal" evidence="3">
    <location>
        <begin position="154"/>
        <end position="180"/>
    </location>
</feature>
<evidence type="ECO:0000259" key="2">
    <source>
        <dbReference type="Pfam" id="PF03107"/>
    </source>
</evidence>
<evidence type="ECO:0000259" key="3">
    <source>
        <dbReference type="Pfam" id="PF22926"/>
    </source>
</evidence>
<feature type="domain" description="DC1" evidence="2">
    <location>
        <begin position="80"/>
        <end position="129"/>
    </location>
</feature>
<evidence type="ECO:0000313" key="4">
    <source>
        <dbReference type="EMBL" id="EFH70495.1"/>
    </source>
</evidence>
<evidence type="ECO:0000313" key="5">
    <source>
        <dbReference type="Proteomes" id="UP000008694"/>
    </source>
</evidence>
<dbReference type="HOGENOM" id="CLU_1490985_0_0_1"/>
<gene>
    <name evidence="4" type="ORF">ARALYDRAFT_891946</name>
</gene>
<name>D7KFW6_ARALL</name>
<dbReference type="InterPro" id="IPR054483">
    <property type="entry name" value="DC1-like_CT"/>
</dbReference>
<dbReference type="InterPro" id="IPR004146">
    <property type="entry name" value="DC1"/>
</dbReference>
<dbReference type="PANTHER" id="PTHR32410:SF210">
    <property type="entry name" value="CYSTEINE_HISTIDINE-RICH C1 DOMAIN FAMILY PROTEIN"/>
    <property type="match status" value="1"/>
</dbReference>
<evidence type="ECO:0000256" key="1">
    <source>
        <dbReference type="ARBA" id="ARBA00022737"/>
    </source>
</evidence>
<dbReference type="SUPFAM" id="SSF57889">
    <property type="entry name" value="Cysteine-rich domain"/>
    <property type="match status" value="2"/>
</dbReference>
<dbReference type="AlphaFoldDB" id="D7KFW6"/>
<dbReference type="InterPro" id="IPR053192">
    <property type="entry name" value="Vacuole_Formation_Reg"/>
</dbReference>
<keyword evidence="5" id="KW-1185">Reference proteome</keyword>
<sequence>MYKCCEKGCEFQIDARCASLTDPIIHDCDPHDHPLFINLTKGECMACKSSTCSSMYLECIECQLFLGLKCATLPTVAHYKHDKHPLTFCCGEEKTTDPQYWCEICETKLDATKWFYTCNSCSVTLHVTCLLGDRVYMKPNHMIRMHKGAESILIVSNSGNSRPVCNGCKRCCVDTMVVKRV</sequence>
<dbReference type="Gramene" id="scaffold_104740.1">
    <property type="protein sequence ID" value="scaffold_104740.1"/>
    <property type="gene ID" value="scaffold_104740.1"/>
</dbReference>
<dbReference type="EMBL" id="GL348713">
    <property type="protein sequence ID" value="EFH70495.1"/>
    <property type="molecule type" value="Genomic_DNA"/>
</dbReference>
<accession>D7KFW6</accession>